<gene>
    <name evidence="2" type="ORF">GCM10010937_07280</name>
</gene>
<dbReference type="EMBL" id="BSNT01000017">
    <property type="protein sequence ID" value="GLQ58925.1"/>
    <property type="molecule type" value="Genomic_DNA"/>
</dbReference>
<name>A0ABQ5WFJ5_GLUJA</name>
<reference evidence="3" key="1">
    <citation type="journal article" date="2019" name="Int. J. Syst. Evol. Microbiol.">
        <title>The Global Catalogue of Microorganisms (GCM) 10K type strain sequencing project: providing services to taxonomists for standard genome sequencing and annotation.</title>
        <authorList>
            <consortium name="The Broad Institute Genomics Platform"/>
            <consortium name="The Broad Institute Genome Sequencing Center for Infectious Disease"/>
            <person name="Wu L."/>
            <person name="Ma J."/>
        </authorList>
    </citation>
    <scope>NUCLEOTIDE SEQUENCE [LARGE SCALE GENOMIC DNA]</scope>
    <source>
        <strain evidence="3">NBRC 3271</strain>
    </source>
</reference>
<proteinExistence type="predicted"/>
<protein>
    <submittedName>
        <fullName evidence="2">Uncharacterized protein</fullName>
    </submittedName>
</protein>
<organism evidence="2 3">
    <name type="scientific">Gluconobacter japonicus</name>
    <dbReference type="NCBI Taxonomy" id="376620"/>
    <lineage>
        <taxon>Bacteria</taxon>
        <taxon>Pseudomonadati</taxon>
        <taxon>Pseudomonadota</taxon>
        <taxon>Alphaproteobacteria</taxon>
        <taxon>Acetobacterales</taxon>
        <taxon>Acetobacteraceae</taxon>
        <taxon>Gluconobacter</taxon>
    </lineage>
</organism>
<keyword evidence="1" id="KW-1133">Transmembrane helix</keyword>
<evidence type="ECO:0000256" key="1">
    <source>
        <dbReference type="SAM" id="Phobius"/>
    </source>
</evidence>
<feature type="transmembrane region" description="Helical" evidence="1">
    <location>
        <begin position="12"/>
        <end position="33"/>
    </location>
</feature>
<comment type="caution">
    <text evidence="2">The sequence shown here is derived from an EMBL/GenBank/DDBJ whole genome shotgun (WGS) entry which is preliminary data.</text>
</comment>
<evidence type="ECO:0000313" key="2">
    <source>
        <dbReference type="EMBL" id="GLQ58925.1"/>
    </source>
</evidence>
<keyword evidence="1" id="KW-0472">Membrane</keyword>
<keyword evidence="3" id="KW-1185">Reference proteome</keyword>
<keyword evidence="1" id="KW-0812">Transmembrane</keyword>
<evidence type="ECO:0000313" key="3">
    <source>
        <dbReference type="Proteomes" id="UP001156613"/>
    </source>
</evidence>
<dbReference type="Proteomes" id="UP001156613">
    <property type="component" value="Unassembled WGS sequence"/>
</dbReference>
<sequence>MKFRELHNYGVIGVIGVTHIYNILILLCFYPVFSLTPFDFVGVKGVIEGWA</sequence>
<accession>A0ABQ5WFJ5</accession>